<dbReference type="RefSeq" id="WP_023494363.1">
    <property type="nucleotide sequence ID" value="NZ_AYLO01000051.1"/>
</dbReference>
<dbReference type="OrthoDB" id="516834at2"/>
<sequence length="102" mass="11961">MQPYVLTQLAANDLKDIARYTLGQWGKKQSLQYANLLEKRFQEIADSTVISRSFSNLYPQIRVTHCEHHYIFYVHDEGERPCILAVLHERMDLVSRLPDRLG</sequence>
<dbReference type="InterPro" id="IPR035093">
    <property type="entry name" value="RelE/ParE_toxin_dom_sf"/>
</dbReference>
<evidence type="ECO:0000313" key="4">
    <source>
        <dbReference type="Proteomes" id="UP000017842"/>
    </source>
</evidence>
<keyword evidence="1" id="KW-1277">Toxin-antitoxin system</keyword>
<proteinExistence type="inferred from homology"/>
<keyword evidence="4" id="KW-1185">Reference proteome</keyword>
<name>V5DZ44_9GAMM</name>
<gene>
    <name evidence="3" type="ORF">MGMO_53c00250</name>
</gene>
<dbReference type="Proteomes" id="UP000017842">
    <property type="component" value="Unassembled WGS sequence"/>
</dbReference>
<dbReference type="EMBL" id="AYLO01000051">
    <property type="protein sequence ID" value="ESS72566.1"/>
    <property type="molecule type" value="Genomic_DNA"/>
</dbReference>
<dbReference type="AlphaFoldDB" id="V5DZ44"/>
<dbReference type="InterPro" id="IPR007712">
    <property type="entry name" value="RelE/ParE_toxin"/>
</dbReference>
<organism evidence="3 4">
    <name type="scientific">Methyloglobulus morosus KoM1</name>
    <dbReference type="NCBI Taxonomy" id="1116472"/>
    <lineage>
        <taxon>Bacteria</taxon>
        <taxon>Pseudomonadati</taxon>
        <taxon>Pseudomonadota</taxon>
        <taxon>Gammaproteobacteria</taxon>
        <taxon>Methylococcales</taxon>
        <taxon>Methylococcaceae</taxon>
        <taxon>Methyloglobulus</taxon>
    </lineage>
</organism>
<dbReference type="PIRSF" id="PIRSF029218">
    <property type="entry name" value="ParE"/>
    <property type="match status" value="1"/>
</dbReference>
<reference evidence="3 4" key="1">
    <citation type="journal article" date="2013" name="Genome Announc.">
        <title>Draft Genome Sequence of the Methanotrophic Gammaproteobacterium Methyloglobulus morosus DSM 22980 Strain KoM1.</title>
        <authorList>
            <person name="Poehlein A."/>
            <person name="Deutzmann J.S."/>
            <person name="Daniel R."/>
            <person name="Simeonova D.D."/>
        </authorList>
    </citation>
    <scope>NUCLEOTIDE SEQUENCE [LARGE SCALE GENOMIC DNA]</scope>
    <source>
        <strain evidence="3 4">KoM1</strain>
    </source>
</reference>
<evidence type="ECO:0000313" key="3">
    <source>
        <dbReference type="EMBL" id="ESS72566.1"/>
    </source>
</evidence>
<dbReference type="InterPro" id="IPR028344">
    <property type="entry name" value="ParE1/4"/>
</dbReference>
<evidence type="ECO:0000256" key="1">
    <source>
        <dbReference type="ARBA" id="ARBA00022649"/>
    </source>
</evidence>
<dbReference type="Pfam" id="PF05016">
    <property type="entry name" value="ParE_toxin"/>
    <property type="match status" value="1"/>
</dbReference>
<protein>
    <recommendedName>
        <fullName evidence="2">Toxin</fullName>
    </recommendedName>
</protein>
<accession>V5DZ44</accession>
<comment type="similarity">
    <text evidence="2">Belongs to the RelE toxin family.</text>
</comment>
<comment type="caution">
    <text evidence="3">The sequence shown here is derived from an EMBL/GenBank/DDBJ whole genome shotgun (WGS) entry which is preliminary data.</text>
</comment>
<evidence type="ECO:0000256" key="2">
    <source>
        <dbReference type="PIRNR" id="PIRNR029218"/>
    </source>
</evidence>
<dbReference type="eggNOG" id="COG3668">
    <property type="taxonomic scope" value="Bacteria"/>
</dbReference>
<dbReference type="Gene3D" id="3.30.2310.20">
    <property type="entry name" value="RelE-like"/>
    <property type="match status" value="1"/>
</dbReference>
<dbReference type="STRING" id="1116472.MGMO_53c00250"/>